<dbReference type="OMA" id="MAFRYLT"/>
<feature type="domain" description="C2H2-type" evidence="11">
    <location>
        <begin position="450"/>
        <end position="477"/>
    </location>
</feature>
<dbReference type="Pfam" id="PF21549">
    <property type="entry name" value="PRDM2_PR"/>
    <property type="match status" value="1"/>
</dbReference>
<feature type="domain" description="C2H2-type" evidence="11">
    <location>
        <begin position="547"/>
        <end position="577"/>
    </location>
</feature>
<dbReference type="RefSeq" id="XP_038061287.1">
    <property type="nucleotide sequence ID" value="XM_038205359.1"/>
</dbReference>
<name>A0A914ABQ9_PATMI</name>
<accession>A0A914ABQ9</accession>
<evidence type="ECO:0000256" key="6">
    <source>
        <dbReference type="ARBA" id="ARBA00023015"/>
    </source>
</evidence>
<dbReference type="GeneID" id="119732010"/>
<dbReference type="AlphaFoldDB" id="A0A914ABQ9"/>
<dbReference type="GO" id="GO:0008270">
    <property type="term" value="F:zinc ion binding"/>
    <property type="evidence" value="ECO:0007669"/>
    <property type="project" value="UniProtKB-KW"/>
</dbReference>
<keyword evidence="6" id="KW-0805">Transcription regulation</keyword>
<keyword evidence="13" id="KW-1185">Reference proteome</keyword>
<evidence type="ECO:0000256" key="2">
    <source>
        <dbReference type="ARBA" id="ARBA00022723"/>
    </source>
</evidence>
<dbReference type="PROSITE" id="PS50157">
    <property type="entry name" value="ZINC_FINGER_C2H2_2"/>
    <property type="match status" value="9"/>
</dbReference>
<evidence type="ECO:0000256" key="1">
    <source>
        <dbReference type="ARBA" id="ARBA00004123"/>
    </source>
</evidence>
<keyword evidence="7" id="KW-0804">Transcription</keyword>
<evidence type="ECO:0000256" key="8">
    <source>
        <dbReference type="ARBA" id="ARBA00023242"/>
    </source>
</evidence>
<dbReference type="EnsemblMetazoa" id="XM_038205359.1">
    <property type="protein sequence ID" value="XP_038061287.1"/>
    <property type="gene ID" value="LOC119732010"/>
</dbReference>
<sequence>MASQDAAVTVVTKQALQKGHRFGPYKGRLRSVDIDDDVPFGAWKIYPKDENDKTYILSSQDPNLPRWLHFIKITKEEDECNITLVQVGFRYFFEMTKDVSEGVEYVLRGWRSEKPTEEADESVYKPPLPGKKRGRKPRKQLTPEELQAREEQKQKELDERVRRVSTRDRSRRCVECGEKFTSGVLFMRHRGKCGVLKEEDLLTESSEGEENTDDEEEKEPTSEDVEEGKDAEDIGVLLEADDGEADEAEGEGEGEGEENVQQLGEAVDQLIAGMEAADREENDSVLADGTEGEPMILNPLLQEIGSEEAAAAAASAALPLPVKRPRGRPRKDGRPPIQRKKRGRKRRRKRRRFNDDDNDVDHQPAKQVKDECIPTVPDPERFPFSCETCQKVFPTKSWFDFHIEQHSQPGLTYLVCNLCDMAFRYLTEHTWHMEEVHQLGKRDQVLSEKFRCDACKKAFRSPIHMERHRRRAAAEEPLPKGPVQIKCKFCEKSFSIEIGLENHTEKFHPDYQRYQCTENDCLVTFPTKEERAEHLETDHMTDPRRIYKCPVDQCYKAYTTMAALNYHYELRHTGASRPFQCEICGKRWVKIGKLREHLKTHSTEKNELCDICGKAYKSRPELKDHRIEVHTEGGKIKLQCRFCPAHFSRRSSRSYHEKRHKNDFPYVCPKPGCKKRFIAVIDFKRHLIYHTGAKLYRCRFCGNCFTRSDYLKSHEKKHHLRGEKLIPGPAIEETVTIKVPWPMEKGVKVHGQNVVVIIEPDPALAEGRLTEEAISALESLHEGDGNQAPVQLMTDSSGQHIITSITEVATPSTDILQQAAVEAMQEETQEQPIQLLQFQSNPQSTISYVQGDASNSATAAMQEAVFQAMNSQQQQQQQQQQQVGPTQILLQSGDGDETTAAFLQQALGGEAQIMQTTSSEQAALMLQQLAASGAQVVFQPTEGINNGTTTMQATLEGENGETSIVMVNLGPDMMTEVNGSTTSTISIPVMTSDPISATTEMTSTEVDGTVSTISIPIMTTEHMTNPNAEEETNAEMESQTMETTDGTMAHDLVNSDPTQDLAMEAVVPESDEQQEEVVMDTEMQAVVEQLERGEIVTADEVVEV</sequence>
<dbReference type="SMART" id="SM00355">
    <property type="entry name" value="ZnF_C2H2"/>
    <property type="match status" value="12"/>
</dbReference>
<feature type="domain" description="C2H2-type" evidence="11">
    <location>
        <begin position="607"/>
        <end position="635"/>
    </location>
</feature>
<dbReference type="PANTHER" id="PTHR24399">
    <property type="entry name" value="ZINC FINGER AND BTB DOMAIN-CONTAINING"/>
    <property type="match status" value="1"/>
</dbReference>
<dbReference type="InterPro" id="IPR013087">
    <property type="entry name" value="Znf_C2H2_type"/>
</dbReference>
<evidence type="ECO:0000313" key="12">
    <source>
        <dbReference type="EnsemblMetazoa" id="XP_038061287.1"/>
    </source>
</evidence>
<keyword evidence="5" id="KW-0862">Zinc</keyword>
<feature type="domain" description="C2H2-type" evidence="11">
    <location>
        <begin position="638"/>
        <end position="665"/>
    </location>
</feature>
<feature type="region of interest" description="Disordered" evidence="10">
    <location>
        <begin position="315"/>
        <end position="367"/>
    </location>
</feature>
<dbReference type="GO" id="GO:0001227">
    <property type="term" value="F:DNA-binding transcription repressor activity, RNA polymerase II-specific"/>
    <property type="evidence" value="ECO:0007669"/>
    <property type="project" value="TreeGrafter"/>
</dbReference>
<feature type="compositionally biased region" description="Basic and acidic residues" evidence="10">
    <location>
        <begin position="146"/>
        <end position="163"/>
    </location>
</feature>
<comment type="subcellular location">
    <subcellularLocation>
        <location evidence="1">Nucleus</location>
    </subcellularLocation>
</comment>
<evidence type="ECO:0000256" key="3">
    <source>
        <dbReference type="ARBA" id="ARBA00022737"/>
    </source>
</evidence>
<evidence type="ECO:0000256" key="10">
    <source>
        <dbReference type="SAM" id="MobiDB-lite"/>
    </source>
</evidence>
<dbReference type="InterPro" id="IPR001214">
    <property type="entry name" value="SET_dom"/>
</dbReference>
<feature type="compositionally biased region" description="Acidic residues" evidence="10">
    <location>
        <begin position="206"/>
        <end position="230"/>
    </location>
</feature>
<evidence type="ECO:0000313" key="13">
    <source>
        <dbReference type="Proteomes" id="UP000887568"/>
    </source>
</evidence>
<evidence type="ECO:0000256" key="9">
    <source>
        <dbReference type="PROSITE-ProRule" id="PRU00042"/>
    </source>
</evidence>
<protein>
    <recommendedName>
        <fullName evidence="11">C2H2-type domain-containing protein</fullName>
    </recommendedName>
</protein>
<evidence type="ECO:0000256" key="4">
    <source>
        <dbReference type="ARBA" id="ARBA00022771"/>
    </source>
</evidence>
<evidence type="ECO:0000256" key="7">
    <source>
        <dbReference type="ARBA" id="ARBA00023163"/>
    </source>
</evidence>
<dbReference type="OrthoDB" id="3437960at2759"/>
<dbReference type="GO" id="GO:0000978">
    <property type="term" value="F:RNA polymerase II cis-regulatory region sequence-specific DNA binding"/>
    <property type="evidence" value="ECO:0007669"/>
    <property type="project" value="TreeGrafter"/>
</dbReference>
<evidence type="ECO:0000256" key="5">
    <source>
        <dbReference type="ARBA" id="ARBA00022833"/>
    </source>
</evidence>
<feature type="compositionally biased region" description="Basic residues" evidence="10">
    <location>
        <begin position="323"/>
        <end position="352"/>
    </location>
</feature>
<feature type="compositionally biased region" description="Basic residues" evidence="10">
    <location>
        <begin position="130"/>
        <end position="139"/>
    </location>
</feature>
<feature type="region of interest" description="Disordered" evidence="10">
    <location>
        <begin position="200"/>
        <end position="291"/>
    </location>
</feature>
<dbReference type="SUPFAM" id="SSF57667">
    <property type="entry name" value="beta-beta-alpha zinc fingers"/>
    <property type="match status" value="4"/>
</dbReference>
<feature type="region of interest" description="Disordered" evidence="10">
    <location>
        <begin position="116"/>
        <end position="163"/>
    </location>
</feature>
<organism evidence="12 13">
    <name type="scientific">Patiria miniata</name>
    <name type="common">Bat star</name>
    <name type="synonym">Asterina miniata</name>
    <dbReference type="NCBI Taxonomy" id="46514"/>
    <lineage>
        <taxon>Eukaryota</taxon>
        <taxon>Metazoa</taxon>
        <taxon>Echinodermata</taxon>
        <taxon>Eleutherozoa</taxon>
        <taxon>Asterozoa</taxon>
        <taxon>Asteroidea</taxon>
        <taxon>Valvatacea</taxon>
        <taxon>Valvatida</taxon>
        <taxon>Asterinidae</taxon>
        <taxon>Patiria</taxon>
    </lineage>
</organism>
<evidence type="ECO:0000259" key="11">
    <source>
        <dbReference type="PROSITE" id="PS50157"/>
    </source>
</evidence>
<dbReference type="Gene3D" id="3.30.160.60">
    <property type="entry name" value="Classic Zinc Finger"/>
    <property type="match status" value="7"/>
</dbReference>
<dbReference type="FunFam" id="3.30.160.60:FF:000145">
    <property type="entry name" value="Zinc finger protein 574"/>
    <property type="match status" value="1"/>
</dbReference>
<dbReference type="Gene3D" id="2.170.270.10">
    <property type="entry name" value="SET domain"/>
    <property type="match status" value="1"/>
</dbReference>
<keyword evidence="8" id="KW-0539">Nucleus</keyword>
<dbReference type="InterPro" id="IPR046341">
    <property type="entry name" value="SET_dom_sf"/>
</dbReference>
<feature type="domain" description="C2H2-type" evidence="11">
    <location>
        <begin position="579"/>
        <end position="606"/>
    </location>
</feature>
<feature type="domain" description="C2H2-type" evidence="11">
    <location>
        <begin position="666"/>
        <end position="695"/>
    </location>
</feature>
<dbReference type="InterPro" id="IPR036236">
    <property type="entry name" value="Znf_C2H2_sf"/>
</dbReference>
<keyword evidence="4 9" id="KW-0863">Zinc-finger</keyword>
<feature type="domain" description="C2H2-type" evidence="11">
    <location>
        <begin position="485"/>
        <end position="513"/>
    </location>
</feature>
<feature type="domain" description="C2H2-type" evidence="11">
    <location>
        <begin position="696"/>
        <end position="718"/>
    </location>
</feature>
<feature type="compositionally biased region" description="Acidic residues" evidence="10">
    <location>
        <begin position="239"/>
        <end position="258"/>
    </location>
</feature>
<feature type="domain" description="C2H2-type" evidence="11">
    <location>
        <begin position="384"/>
        <end position="407"/>
    </location>
</feature>
<reference evidence="12" key="1">
    <citation type="submission" date="2022-11" db="UniProtKB">
        <authorList>
            <consortium name="EnsemblMetazoa"/>
        </authorList>
    </citation>
    <scope>IDENTIFICATION</scope>
</reference>
<dbReference type="GO" id="GO:0005654">
    <property type="term" value="C:nucleoplasm"/>
    <property type="evidence" value="ECO:0007669"/>
    <property type="project" value="TreeGrafter"/>
</dbReference>
<dbReference type="PROSITE" id="PS00028">
    <property type="entry name" value="ZINC_FINGER_C2H2_1"/>
    <property type="match status" value="7"/>
</dbReference>
<dbReference type="Proteomes" id="UP000887568">
    <property type="component" value="Unplaced"/>
</dbReference>
<keyword evidence="3" id="KW-0677">Repeat</keyword>
<proteinExistence type="predicted"/>
<dbReference type="PANTHER" id="PTHR24399:SF23">
    <property type="entry name" value="C2H2-TYPE DOMAIN-CONTAINING PROTEIN"/>
    <property type="match status" value="1"/>
</dbReference>
<keyword evidence="2" id="KW-0479">Metal-binding</keyword>